<dbReference type="NCBIfam" id="TIGR02532">
    <property type="entry name" value="IV_pilin_GFxxxE"/>
    <property type="match status" value="1"/>
</dbReference>
<dbReference type="eggNOG" id="COG4966">
    <property type="taxonomic scope" value="Bacteria"/>
</dbReference>
<accession>F6AGK9</accession>
<dbReference type="SUPFAM" id="SSF54523">
    <property type="entry name" value="Pili subunits"/>
    <property type="match status" value="1"/>
</dbReference>
<dbReference type="KEGG" id="pfv:Psefu_3824"/>
<dbReference type="Proteomes" id="UP000000686">
    <property type="component" value="Chromosome"/>
</dbReference>
<dbReference type="Pfam" id="PF16074">
    <property type="entry name" value="PilW"/>
    <property type="match status" value="1"/>
</dbReference>
<dbReference type="PROSITE" id="PS00409">
    <property type="entry name" value="PROKAR_NTER_METHYL"/>
    <property type="match status" value="1"/>
</dbReference>
<dbReference type="RefSeq" id="WP_013792903.1">
    <property type="nucleotide sequence ID" value="NC_015556.1"/>
</dbReference>
<keyword evidence="1" id="KW-0472">Membrane</keyword>
<dbReference type="InterPro" id="IPR032092">
    <property type="entry name" value="PilW"/>
</dbReference>
<keyword evidence="1" id="KW-1133">Transmembrane helix</keyword>
<protein>
    <recommendedName>
        <fullName evidence="4">Pilus assembly protein PilW</fullName>
    </recommendedName>
</protein>
<dbReference type="HOGENOM" id="CLU_052493_1_1_6"/>
<keyword evidence="1" id="KW-0812">Transmembrane</keyword>
<dbReference type="EMBL" id="CP002727">
    <property type="protein sequence ID" value="AEF23780.1"/>
    <property type="molecule type" value="Genomic_DNA"/>
</dbReference>
<evidence type="ECO:0000313" key="2">
    <source>
        <dbReference type="EMBL" id="AEF23780.1"/>
    </source>
</evidence>
<dbReference type="AlphaFoldDB" id="F6AGK9"/>
<dbReference type="GO" id="GO:0043683">
    <property type="term" value="P:type IV pilus assembly"/>
    <property type="evidence" value="ECO:0007669"/>
    <property type="project" value="InterPro"/>
</dbReference>
<reference evidence="2 3" key="1">
    <citation type="submission" date="2011-04" db="EMBL/GenBank/DDBJ databases">
        <title>Complete sequence of Pseudomonas fulva 12-X.</title>
        <authorList>
            <consortium name="US DOE Joint Genome Institute"/>
            <person name="Lucas S."/>
            <person name="Han J."/>
            <person name="Lapidus A."/>
            <person name="Cheng J.-F."/>
            <person name="Goodwin L."/>
            <person name="Pitluck S."/>
            <person name="Peters L."/>
            <person name="Mikhailova N."/>
            <person name="Pagani I."/>
            <person name="Davenport K."/>
            <person name="Han C."/>
            <person name="Tapia R."/>
            <person name="Land M."/>
            <person name="Hauser L."/>
            <person name="Kyrpides N."/>
            <person name="Ivanova N."/>
            <person name="Pagani I."/>
            <person name="Lcollab F.I."/>
            <person name="Woyke T."/>
        </authorList>
    </citation>
    <scope>NUCLEOTIDE SEQUENCE [LARGE SCALE GENOMIC DNA]</scope>
    <source>
        <strain evidence="3">12-X</strain>
    </source>
</reference>
<organism evidence="2 3">
    <name type="scientific">Pseudomonas fulva (strain 12-X)</name>
    <dbReference type="NCBI Taxonomy" id="743720"/>
    <lineage>
        <taxon>Bacteria</taxon>
        <taxon>Pseudomonadati</taxon>
        <taxon>Pseudomonadota</taxon>
        <taxon>Gammaproteobacteria</taxon>
        <taxon>Pseudomonadales</taxon>
        <taxon>Pseudomonadaceae</taxon>
        <taxon>Pseudomonas</taxon>
    </lineage>
</organism>
<sequence>MRPVRYQAGLSLIELMIAMALSLLLMLGVLQIFLSSKQTYTANSALSRVQESGRFAMDFITYDLRNAGYKGECFSDVNALTASPTDDRFNLNQALKGWDAQTSLPSWPTNFSTDKTAGTDSIVIKHAATSAGVIGTTDIATDATSIAMTSTNSDAASTYVVISSALGCDMFNSGAITTTAIAKGSSGNTGNFARSYPTTITKILLFQSNQYYIKNGANGSPSLWRTSWKNGSASTLEMIEGIHDLQFEYGISTGAAEDRAVTNAAFIKANAVADWNKVAAVKVRLLALGNEPNVAIEDQVYDREKGLICKKGDSACTADDSIDIPNRRLAQVFTSTVSLRNKLP</sequence>
<name>F6AGK9_PSEF1</name>
<dbReference type="InterPro" id="IPR012902">
    <property type="entry name" value="N_methyl_site"/>
</dbReference>
<proteinExistence type="predicted"/>
<dbReference type="STRING" id="743720.Psefu_3824"/>
<evidence type="ECO:0008006" key="4">
    <source>
        <dbReference type="Google" id="ProtNLM"/>
    </source>
</evidence>
<dbReference type="Pfam" id="PF07963">
    <property type="entry name" value="N_methyl"/>
    <property type="match status" value="1"/>
</dbReference>
<evidence type="ECO:0000313" key="3">
    <source>
        <dbReference type="Proteomes" id="UP000000686"/>
    </source>
</evidence>
<gene>
    <name evidence="2" type="ordered locus">Psefu_3824</name>
</gene>
<dbReference type="InterPro" id="IPR045584">
    <property type="entry name" value="Pilin-like"/>
</dbReference>
<keyword evidence="3" id="KW-1185">Reference proteome</keyword>
<feature type="transmembrane region" description="Helical" evidence="1">
    <location>
        <begin position="12"/>
        <end position="34"/>
    </location>
</feature>
<evidence type="ECO:0000256" key="1">
    <source>
        <dbReference type="SAM" id="Phobius"/>
    </source>
</evidence>